<evidence type="ECO:0000313" key="3">
    <source>
        <dbReference type="EMBL" id="JAU03158.1"/>
    </source>
</evidence>
<dbReference type="GO" id="GO:0005886">
    <property type="term" value="C:plasma membrane"/>
    <property type="evidence" value="ECO:0007669"/>
    <property type="project" value="TreeGrafter"/>
</dbReference>
<dbReference type="Pfam" id="PF00990">
    <property type="entry name" value="GGDEF"/>
    <property type="match status" value="1"/>
</dbReference>
<dbReference type="PROSITE" id="PS50887">
    <property type="entry name" value="GGDEF"/>
    <property type="match status" value="1"/>
</dbReference>
<dbReference type="InterPro" id="IPR043128">
    <property type="entry name" value="Rev_trsase/Diguanyl_cyclase"/>
</dbReference>
<dbReference type="EMBL" id="GFAA01000277">
    <property type="protein sequence ID" value="JAU03158.1"/>
    <property type="molecule type" value="mRNA"/>
</dbReference>
<dbReference type="PANTHER" id="PTHR45138">
    <property type="entry name" value="REGULATORY COMPONENTS OF SENSORY TRANSDUCTION SYSTEM"/>
    <property type="match status" value="1"/>
</dbReference>
<evidence type="ECO:0000256" key="1">
    <source>
        <dbReference type="ARBA" id="ARBA00023239"/>
    </source>
</evidence>
<dbReference type="CDD" id="cd01949">
    <property type="entry name" value="GGDEF"/>
    <property type="match status" value="1"/>
</dbReference>
<dbReference type="NCBIfam" id="TIGR00254">
    <property type="entry name" value="GGDEF"/>
    <property type="match status" value="1"/>
</dbReference>
<feature type="non-terminal residue" evidence="3">
    <location>
        <position position="1"/>
    </location>
</feature>
<dbReference type="InterPro" id="IPR000160">
    <property type="entry name" value="GGDEF_dom"/>
</dbReference>
<dbReference type="InterPro" id="IPR050469">
    <property type="entry name" value="Diguanylate_Cyclase"/>
</dbReference>
<dbReference type="Gene3D" id="3.30.70.270">
    <property type="match status" value="1"/>
</dbReference>
<dbReference type="GO" id="GO:0052621">
    <property type="term" value="F:diguanylate cyclase activity"/>
    <property type="evidence" value="ECO:0007669"/>
    <property type="project" value="TreeGrafter"/>
</dbReference>
<dbReference type="GO" id="GO:0016829">
    <property type="term" value="F:lyase activity"/>
    <property type="evidence" value="ECO:0007669"/>
    <property type="project" value="UniProtKB-KW"/>
</dbReference>
<protein>
    <submittedName>
        <fullName evidence="3">Putative diguanylate-cyclase</fullName>
    </submittedName>
</protein>
<proteinExistence type="evidence at transcript level"/>
<dbReference type="SMART" id="SM00267">
    <property type="entry name" value="GGDEF"/>
    <property type="match status" value="1"/>
</dbReference>
<dbReference type="AlphaFoldDB" id="A0A1E1XV36"/>
<name>A0A1E1XV36_AMBSC</name>
<organism evidence="3">
    <name type="scientific">Amblyomma sculptum</name>
    <name type="common">Tick</name>
    <dbReference type="NCBI Taxonomy" id="1581419"/>
    <lineage>
        <taxon>Eukaryota</taxon>
        <taxon>Metazoa</taxon>
        <taxon>Ecdysozoa</taxon>
        <taxon>Arthropoda</taxon>
        <taxon>Chelicerata</taxon>
        <taxon>Arachnida</taxon>
        <taxon>Acari</taxon>
        <taxon>Parasitiformes</taxon>
        <taxon>Ixodida</taxon>
        <taxon>Ixodoidea</taxon>
        <taxon>Ixodidae</taxon>
        <taxon>Amblyomminae</taxon>
        <taxon>Amblyomma</taxon>
    </lineage>
</organism>
<reference evidence="3" key="2">
    <citation type="journal article" date="2017" name="Front. Cell. Infect. Microbiol.">
        <title>Analysis of the Salivary Gland Transcriptome of Unfed and Partially Fed Amblyomma sculptum Ticks and Descriptive Proteome of the Saliva.</title>
        <authorList>
            <person name="Esteves E."/>
            <person name="Maruyama S.R."/>
            <person name="Kawahara R."/>
            <person name="Fujita A."/>
            <person name="Martins L.A."/>
            <person name="Righi A.A."/>
            <person name="Costa F.B."/>
            <person name="Palmisano G."/>
            <person name="Labruna M.B."/>
            <person name="Sa-Nunes A."/>
            <person name="Ribeiro J.M.C."/>
            <person name="Fogaca A.C."/>
        </authorList>
    </citation>
    <scope>NUCLEOTIDE SEQUENCE</scope>
</reference>
<dbReference type="GO" id="GO:0043709">
    <property type="term" value="P:cell adhesion involved in single-species biofilm formation"/>
    <property type="evidence" value="ECO:0007669"/>
    <property type="project" value="TreeGrafter"/>
</dbReference>
<dbReference type="InterPro" id="IPR029787">
    <property type="entry name" value="Nucleotide_cyclase"/>
</dbReference>
<sequence length="186" mass="20689">DELTKLLTKRAYQAETRRRLLLACTRRSAASVAIMDLDNFKMMNTVLGYLDADRVVASVGRLIRESVEGNERVAVGRFGGDEFMFTFDADAGTAESVMRRILNRLSDIKPCFIGKDATDKFRNLGACKASIGIATCRFDALGDGNYDKEVERASEDVVTKANEALTKAKKRKNCIEVYRELLITAC</sequence>
<feature type="domain" description="GGDEF" evidence="2">
    <location>
        <begin position="28"/>
        <end position="180"/>
    </location>
</feature>
<dbReference type="SUPFAM" id="SSF55073">
    <property type="entry name" value="Nucleotide cyclase"/>
    <property type="match status" value="1"/>
</dbReference>
<accession>A0A1E1XV36</accession>
<reference evidence="3" key="1">
    <citation type="submission" date="2016-09" db="EMBL/GenBank/DDBJ databases">
        <authorList>
            <person name="Capua I."/>
            <person name="De Benedictis P."/>
            <person name="Joannis T."/>
            <person name="Lombin L.H."/>
            <person name="Cattoli G."/>
        </authorList>
    </citation>
    <scope>NUCLEOTIDE SEQUENCE</scope>
</reference>
<dbReference type="PANTHER" id="PTHR45138:SF9">
    <property type="entry name" value="DIGUANYLATE CYCLASE DGCM-RELATED"/>
    <property type="match status" value="1"/>
</dbReference>
<evidence type="ECO:0000259" key="2">
    <source>
        <dbReference type="PROSITE" id="PS50887"/>
    </source>
</evidence>
<keyword evidence="1" id="KW-0456">Lyase</keyword>